<evidence type="ECO:0000313" key="3">
    <source>
        <dbReference type="Proteomes" id="UP000704176"/>
    </source>
</evidence>
<proteinExistence type="predicted"/>
<dbReference type="Proteomes" id="UP000704176">
    <property type="component" value="Unassembled WGS sequence"/>
</dbReference>
<evidence type="ECO:0000256" key="1">
    <source>
        <dbReference type="SAM" id="SignalP"/>
    </source>
</evidence>
<gene>
    <name evidence="2" type="ORF">K9B37_24265</name>
</gene>
<dbReference type="RefSeq" id="WP_224316390.1">
    <property type="nucleotide sequence ID" value="NZ_JAIRBM010000034.1"/>
</dbReference>
<keyword evidence="1" id="KW-0732">Signal</keyword>
<feature type="chain" id="PRO_5046702141" evidence="1">
    <location>
        <begin position="21"/>
        <end position="184"/>
    </location>
</feature>
<dbReference type="PROSITE" id="PS51257">
    <property type="entry name" value="PROKAR_LIPOPROTEIN"/>
    <property type="match status" value="1"/>
</dbReference>
<reference evidence="2 3" key="1">
    <citation type="submission" date="2021-09" db="EMBL/GenBank/DDBJ databases">
        <title>The complete genome sequence of a new microorganism.</title>
        <authorList>
            <person name="Zi Z."/>
        </authorList>
    </citation>
    <scope>NUCLEOTIDE SEQUENCE [LARGE SCALE GENOMIC DNA]</scope>
    <source>
        <strain evidence="2 3">WGZ8</strain>
    </source>
</reference>
<accession>A0ABS7VW12</accession>
<sequence length="184" mass="19572">MRLRFLAFPLLALLIGSCLSSCGYIPRPVEGVPPGAPWEALPLRKWLAEDRAEPIALSFCAPPECRPGLAVAVVLLRGKDAAEAEAVLKSPSRLAQSLRSPSRKPPTAGRKSVRTLVEASPLVEGSLRGFAISLAPADGGKQRAYGAALGQRNGDDLKVVLVIGEDETSVLNTVRDVARRELQS</sequence>
<protein>
    <submittedName>
        <fullName evidence="2">Uncharacterized protein</fullName>
    </submittedName>
</protein>
<dbReference type="EMBL" id="JAIRBM010000034">
    <property type="protein sequence ID" value="MBZ6079374.1"/>
    <property type="molecule type" value="Genomic_DNA"/>
</dbReference>
<organism evidence="2 3">
    <name type="scientific">Microvirga puerhi</name>
    <dbReference type="NCBI Taxonomy" id="2876078"/>
    <lineage>
        <taxon>Bacteria</taxon>
        <taxon>Pseudomonadati</taxon>
        <taxon>Pseudomonadota</taxon>
        <taxon>Alphaproteobacteria</taxon>
        <taxon>Hyphomicrobiales</taxon>
        <taxon>Methylobacteriaceae</taxon>
        <taxon>Microvirga</taxon>
    </lineage>
</organism>
<name>A0ABS7VW12_9HYPH</name>
<keyword evidence="3" id="KW-1185">Reference proteome</keyword>
<feature type="signal peptide" evidence="1">
    <location>
        <begin position="1"/>
        <end position="20"/>
    </location>
</feature>
<comment type="caution">
    <text evidence="2">The sequence shown here is derived from an EMBL/GenBank/DDBJ whole genome shotgun (WGS) entry which is preliminary data.</text>
</comment>
<evidence type="ECO:0000313" key="2">
    <source>
        <dbReference type="EMBL" id="MBZ6079374.1"/>
    </source>
</evidence>